<protein>
    <recommendedName>
        <fullName evidence="7">Lysozyme</fullName>
        <ecNumber evidence="7">3.2.1.17</ecNumber>
    </recommendedName>
</protein>
<dbReference type="InterPro" id="IPR023346">
    <property type="entry name" value="Lysozyme-like_dom_sf"/>
</dbReference>
<name>A0A807LJ18_9ENTR</name>
<evidence type="ECO:0000256" key="1">
    <source>
        <dbReference type="ARBA" id="ARBA00000632"/>
    </source>
</evidence>
<dbReference type="GO" id="GO:0031640">
    <property type="term" value="P:killing of cells of another organism"/>
    <property type="evidence" value="ECO:0007669"/>
    <property type="project" value="UniProtKB-KW"/>
</dbReference>
<evidence type="ECO:0000256" key="4">
    <source>
        <dbReference type="ARBA" id="ARBA00022801"/>
    </source>
</evidence>
<evidence type="ECO:0000313" key="9">
    <source>
        <dbReference type="Proteomes" id="UP000187148"/>
    </source>
</evidence>
<dbReference type="PANTHER" id="PTHR38107:SF3">
    <property type="entry name" value="LYSOZYME RRRD-RELATED"/>
    <property type="match status" value="1"/>
</dbReference>
<dbReference type="EMBL" id="CP019445">
    <property type="protein sequence ID" value="APZ06636.1"/>
    <property type="molecule type" value="Genomic_DNA"/>
</dbReference>
<keyword evidence="6 7" id="KW-0326">Glycosidase</keyword>
<dbReference type="KEGG" id="kco:BWI95_17085"/>
<gene>
    <name evidence="8" type="ORF">BWI95_17085</name>
</gene>
<organism evidence="8 9">
    <name type="scientific">Kosakonia cowanii JCM 10956 = DSM 18146</name>
    <dbReference type="NCBI Taxonomy" id="1300165"/>
    <lineage>
        <taxon>Bacteria</taxon>
        <taxon>Pseudomonadati</taxon>
        <taxon>Pseudomonadota</taxon>
        <taxon>Gammaproteobacteria</taxon>
        <taxon>Enterobacterales</taxon>
        <taxon>Enterobacteriaceae</taxon>
        <taxon>Kosakonia</taxon>
    </lineage>
</organism>
<sequence>MKISPDGIALIKREEGERLKAYRDTKGILTIGVGHTGPVDGQTITPALTISKEKSTALLLADIAWVEKAINSSVKVPLTQHQYDALCSLVFNIGKNAFEDSTVLKRLNAHEYHGAADAFLMWKRAGNDPDILLPRRQREREVFLT</sequence>
<dbReference type="HAMAP" id="MF_04110">
    <property type="entry name" value="ENDOLYSIN_T4"/>
    <property type="match status" value="1"/>
</dbReference>
<keyword evidence="4 7" id="KW-0378">Hydrolase</keyword>
<keyword evidence="9" id="KW-1185">Reference proteome</keyword>
<dbReference type="InterPro" id="IPR051018">
    <property type="entry name" value="Bacteriophage_GH24"/>
</dbReference>
<proteinExistence type="inferred from homology"/>
<dbReference type="GO" id="GO:0003796">
    <property type="term" value="F:lysozyme activity"/>
    <property type="evidence" value="ECO:0007669"/>
    <property type="project" value="UniProtKB-EC"/>
</dbReference>
<comment type="similarity">
    <text evidence="7">Belongs to the glycosyl hydrolase 24 family.</text>
</comment>
<accession>A0A807LJ18</accession>
<keyword evidence="2 7" id="KW-0929">Antimicrobial</keyword>
<dbReference type="RefSeq" id="WP_054803787.1">
    <property type="nucleotide sequence ID" value="NZ_CP019445.1"/>
</dbReference>
<evidence type="ECO:0000256" key="6">
    <source>
        <dbReference type="ARBA" id="ARBA00023295"/>
    </source>
</evidence>
<evidence type="ECO:0000256" key="7">
    <source>
        <dbReference type="RuleBase" id="RU003788"/>
    </source>
</evidence>
<keyword evidence="5" id="KW-1035">Host cytoplasm</keyword>
<dbReference type="Proteomes" id="UP000187148">
    <property type="component" value="Chromosome"/>
</dbReference>
<dbReference type="InterPro" id="IPR034690">
    <property type="entry name" value="Endolysin_T4_type"/>
</dbReference>
<dbReference type="InterPro" id="IPR033907">
    <property type="entry name" value="Endolysin_autolysin"/>
</dbReference>
<dbReference type="EC" id="3.2.1.17" evidence="7"/>
<dbReference type="PANTHER" id="PTHR38107">
    <property type="match status" value="1"/>
</dbReference>
<evidence type="ECO:0000256" key="2">
    <source>
        <dbReference type="ARBA" id="ARBA00022529"/>
    </source>
</evidence>
<dbReference type="GO" id="GO:0009253">
    <property type="term" value="P:peptidoglycan catabolic process"/>
    <property type="evidence" value="ECO:0007669"/>
    <property type="project" value="InterPro"/>
</dbReference>
<keyword evidence="3 7" id="KW-0081">Bacteriolytic enzyme</keyword>
<evidence type="ECO:0000256" key="5">
    <source>
        <dbReference type="ARBA" id="ARBA00023200"/>
    </source>
</evidence>
<dbReference type="Gene3D" id="1.10.530.40">
    <property type="match status" value="1"/>
</dbReference>
<comment type="catalytic activity">
    <reaction evidence="1 7">
        <text>Hydrolysis of (1-&gt;4)-beta-linkages between N-acetylmuramic acid and N-acetyl-D-glucosamine residues in a peptidoglycan and between N-acetyl-D-glucosamine residues in chitodextrins.</text>
        <dbReference type="EC" id="3.2.1.17"/>
    </reaction>
</comment>
<dbReference type="CDD" id="cd00737">
    <property type="entry name" value="lyz_endolysin_autolysin"/>
    <property type="match status" value="1"/>
</dbReference>
<dbReference type="SUPFAM" id="SSF53955">
    <property type="entry name" value="Lysozyme-like"/>
    <property type="match status" value="1"/>
</dbReference>
<dbReference type="GO" id="GO:0016998">
    <property type="term" value="P:cell wall macromolecule catabolic process"/>
    <property type="evidence" value="ECO:0007669"/>
    <property type="project" value="InterPro"/>
</dbReference>
<dbReference type="Pfam" id="PF00959">
    <property type="entry name" value="Phage_lysozyme"/>
    <property type="match status" value="1"/>
</dbReference>
<reference evidence="8 9" key="1">
    <citation type="submission" date="2017-01" db="EMBL/GenBank/DDBJ databases">
        <authorList>
            <person name="Cao J.-M."/>
        </authorList>
    </citation>
    <scope>NUCLEOTIDE SEQUENCE [LARGE SCALE GENOMIC DNA]</scope>
    <source>
        <strain evidence="8 9">888-76</strain>
    </source>
</reference>
<dbReference type="InterPro" id="IPR002196">
    <property type="entry name" value="Glyco_hydro_24"/>
</dbReference>
<dbReference type="GO" id="GO:0042742">
    <property type="term" value="P:defense response to bacterium"/>
    <property type="evidence" value="ECO:0007669"/>
    <property type="project" value="UniProtKB-KW"/>
</dbReference>
<dbReference type="InterPro" id="IPR023347">
    <property type="entry name" value="Lysozyme_dom_sf"/>
</dbReference>
<evidence type="ECO:0000256" key="3">
    <source>
        <dbReference type="ARBA" id="ARBA00022638"/>
    </source>
</evidence>
<dbReference type="AlphaFoldDB" id="A0A807LJ18"/>
<evidence type="ECO:0000313" key="8">
    <source>
        <dbReference type="EMBL" id="APZ06636.1"/>
    </source>
</evidence>